<gene>
    <name evidence="1" type="ORF">MANES_05G131901v8</name>
</gene>
<evidence type="ECO:0000313" key="2">
    <source>
        <dbReference type="Proteomes" id="UP000091857"/>
    </source>
</evidence>
<reference evidence="2" key="1">
    <citation type="journal article" date="2016" name="Nat. Biotechnol.">
        <title>Sequencing wild and cultivated cassava and related species reveals extensive interspecific hybridization and genetic diversity.</title>
        <authorList>
            <person name="Bredeson J.V."/>
            <person name="Lyons J.B."/>
            <person name="Prochnik S.E."/>
            <person name="Wu G.A."/>
            <person name="Ha C.M."/>
            <person name="Edsinger-Gonzales E."/>
            <person name="Grimwood J."/>
            <person name="Schmutz J."/>
            <person name="Rabbi I.Y."/>
            <person name="Egesi C."/>
            <person name="Nauluvula P."/>
            <person name="Lebot V."/>
            <person name="Ndunguru J."/>
            <person name="Mkamilo G."/>
            <person name="Bart R.S."/>
            <person name="Setter T.L."/>
            <person name="Gleadow R.M."/>
            <person name="Kulakow P."/>
            <person name="Ferguson M.E."/>
            <person name="Rounsley S."/>
            <person name="Rokhsar D.S."/>
        </authorList>
    </citation>
    <scope>NUCLEOTIDE SEQUENCE [LARGE SCALE GENOMIC DNA]</scope>
    <source>
        <strain evidence="2">cv. AM560-2</strain>
    </source>
</reference>
<accession>A0ACC8DMH2</accession>
<comment type="caution">
    <text evidence="1">The sequence shown here is derived from an EMBL/GenBank/DDBJ whole genome shotgun (WGS) entry which is preliminary data.</text>
</comment>
<organism evidence="1 2">
    <name type="scientific">Manihot esculenta</name>
    <name type="common">Cassava</name>
    <name type="synonym">Jatropha manihot</name>
    <dbReference type="NCBI Taxonomy" id="3983"/>
    <lineage>
        <taxon>Eukaryota</taxon>
        <taxon>Viridiplantae</taxon>
        <taxon>Streptophyta</taxon>
        <taxon>Embryophyta</taxon>
        <taxon>Tracheophyta</taxon>
        <taxon>Spermatophyta</taxon>
        <taxon>Magnoliopsida</taxon>
        <taxon>eudicotyledons</taxon>
        <taxon>Gunneridae</taxon>
        <taxon>Pentapetalae</taxon>
        <taxon>rosids</taxon>
        <taxon>fabids</taxon>
        <taxon>Malpighiales</taxon>
        <taxon>Euphorbiaceae</taxon>
        <taxon>Crotonoideae</taxon>
        <taxon>Manihoteae</taxon>
        <taxon>Manihot</taxon>
    </lineage>
</organism>
<sequence>MLEELTKRLSKLGIKGDDKKKEEVESEEEEKSSTDHELIQLETMLRETEPAEINRIKYPKARATMELKPYYPRPSPINLQFEDNSYNYMQYDGTSIVEWNIDGLSDYQIKNVLQYMTMYATASRAKGNDDPSTAKALIAGFGGQLKGWWDFAVSNEGKEIIFKMVKQEGTQQVPDVVNTLLYTIGLHFIGSVNMLIDRAQEQLINLRCPDLSHFKWYKDTFFSLVFIREDSNNSVWKEKFLAGLPALFAERVKEQIRSKHNGNIPYHDYTYGELASEVVTTGISLCNELKIHKQMKKERFSGKQILGSFCEQYGIQPFKFPSTKFRGGREPPPHKKPYYKKRRFYNYKKPLKDKGKTARVNNPEKRKKKHDQSKAEKTIVCYRCGKRGHYANKCRVKQQIQALTIDDDLKEALAKILLNETDSEQETMEINAVDYTTEEESSTEEE</sequence>
<protein>
    <submittedName>
        <fullName evidence="1">Uncharacterized protein</fullName>
    </submittedName>
</protein>
<dbReference type="Proteomes" id="UP000091857">
    <property type="component" value="Chromosome 5"/>
</dbReference>
<keyword evidence="2" id="KW-1185">Reference proteome</keyword>
<dbReference type="EMBL" id="CM004391">
    <property type="protein sequence ID" value="OAY50475.2"/>
    <property type="molecule type" value="Genomic_DNA"/>
</dbReference>
<feature type="non-terminal residue" evidence="1">
    <location>
        <position position="1"/>
    </location>
</feature>
<evidence type="ECO:0000313" key="1">
    <source>
        <dbReference type="EMBL" id="OAY50475.2"/>
    </source>
</evidence>
<name>A0ACC8DMH2_MANES</name>
<proteinExistence type="predicted"/>